<dbReference type="PANTHER" id="PTHR30466">
    <property type="entry name" value="FLAVIN REDUCTASE"/>
    <property type="match status" value="1"/>
</dbReference>
<comment type="similarity">
    <text evidence="1">Belongs to the non-flavoprotein flavin reductase family.</text>
</comment>
<dbReference type="SUPFAM" id="SSF50475">
    <property type="entry name" value="FMN-binding split barrel"/>
    <property type="match status" value="1"/>
</dbReference>
<dbReference type="Gene3D" id="2.30.110.10">
    <property type="entry name" value="Electron Transport, Fmn-binding Protein, Chain A"/>
    <property type="match status" value="1"/>
</dbReference>
<evidence type="ECO:0000256" key="1">
    <source>
        <dbReference type="ARBA" id="ARBA00008898"/>
    </source>
</evidence>
<reference evidence="5 6" key="1">
    <citation type="submission" date="2023-10" db="EMBL/GenBank/DDBJ databases">
        <title>The genome sequence of Streptomyces sp. HUAS YS2.</title>
        <authorList>
            <person name="Mo P."/>
        </authorList>
    </citation>
    <scope>NUCLEOTIDE SEQUENCE [LARGE SCALE GENOMIC DNA]</scope>
    <source>
        <strain evidence="5 6">HUAS YS2</strain>
    </source>
</reference>
<feature type="domain" description="Flavin reductase like" evidence="4">
    <location>
        <begin position="29"/>
        <end position="174"/>
    </location>
</feature>
<dbReference type="InterPro" id="IPR050268">
    <property type="entry name" value="NADH-dep_flavin_reductase"/>
</dbReference>
<gene>
    <name evidence="5" type="ORF">R2D22_27630</name>
</gene>
<feature type="region of interest" description="Disordered" evidence="3">
    <location>
        <begin position="178"/>
        <end position="204"/>
    </location>
</feature>
<feature type="compositionally biased region" description="Pro residues" evidence="3">
    <location>
        <begin position="1"/>
        <end position="10"/>
    </location>
</feature>
<dbReference type="Proteomes" id="UP001301731">
    <property type="component" value="Chromosome"/>
</dbReference>
<dbReference type="GO" id="GO:0016491">
    <property type="term" value="F:oxidoreductase activity"/>
    <property type="evidence" value="ECO:0007669"/>
    <property type="project" value="UniProtKB-KW"/>
</dbReference>
<dbReference type="SMART" id="SM00903">
    <property type="entry name" value="Flavin_Reduct"/>
    <property type="match status" value="1"/>
</dbReference>
<feature type="compositionally biased region" description="Low complexity" evidence="3">
    <location>
        <begin position="11"/>
        <end position="20"/>
    </location>
</feature>
<evidence type="ECO:0000256" key="2">
    <source>
        <dbReference type="ARBA" id="ARBA00023002"/>
    </source>
</evidence>
<dbReference type="InterPro" id="IPR002563">
    <property type="entry name" value="Flavin_Rdtase-like_dom"/>
</dbReference>
<dbReference type="InterPro" id="IPR012349">
    <property type="entry name" value="Split_barrel_FMN-bd"/>
</dbReference>
<dbReference type="EMBL" id="CP137573">
    <property type="protein sequence ID" value="WOX24950.1"/>
    <property type="molecule type" value="Genomic_DNA"/>
</dbReference>
<evidence type="ECO:0000259" key="4">
    <source>
        <dbReference type="SMART" id="SM00903"/>
    </source>
</evidence>
<evidence type="ECO:0000313" key="5">
    <source>
        <dbReference type="EMBL" id="WOX24950.1"/>
    </source>
</evidence>
<feature type="region of interest" description="Disordered" evidence="3">
    <location>
        <begin position="1"/>
        <end position="20"/>
    </location>
</feature>
<keyword evidence="6" id="KW-1185">Reference proteome</keyword>
<evidence type="ECO:0000256" key="3">
    <source>
        <dbReference type="SAM" id="MobiDB-lite"/>
    </source>
</evidence>
<dbReference type="EC" id="1.-.-.-" evidence="5"/>
<accession>A0ABZ0M062</accession>
<organism evidence="5 6">
    <name type="scientific">Streptomyces solicathayae</name>
    <dbReference type="NCBI Taxonomy" id="3081768"/>
    <lineage>
        <taxon>Bacteria</taxon>
        <taxon>Bacillati</taxon>
        <taxon>Actinomycetota</taxon>
        <taxon>Actinomycetes</taxon>
        <taxon>Kitasatosporales</taxon>
        <taxon>Streptomycetaceae</taxon>
        <taxon>Streptomyces</taxon>
    </lineage>
</organism>
<proteinExistence type="inferred from homology"/>
<keyword evidence="2 5" id="KW-0560">Oxidoreductase</keyword>
<sequence>MSTTPTPTPQATPAATPAAGATPDIRSALAGFCTGVAVITALDPDGRPVGMAVQSFSSVSLDPPLVCFCPAHTSTTWPAIRAAGRFAVNVLAADQEELCRRFAVTGGDKFAGVRWSPGPNGAPLLDGALATVVCELEDVLDGGDHAIALGRVTSLTAHRDDAAPLLYFRRTYGRVPGSGASLRPRASSSSMSASMASARSRSDA</sequence>
<dbReference type="Pfam" id="PF01613">
    <property type="entry name" value="Flavin_Reduct"/>
    <property type="match status" value="1"/>
</dbReference>
<name>A0ABZ0M062_9ACTN</name>
<evidence type="ECO:0000313" key="6">
    <source>
        <dbReference type="Proteomes" id="UP001301731"/>
    </source>
</evidence>
<protein>
    <submittedName>
        <fullName evidence="5">Flavin reductase family protein</fullName>
        <ecNumber evidence="5">1.-.-.-</ecNumber>
    </submittedName>
</protein>
<dbReference type="PANTHER" id="PTHR30466:SF11">
    <property type="entry name" value="FLAVIN-DEPENDENT MONOOXYGENASE, REDUCTASE SUBUNIT HSAB"/>
    <property type="match status" value="1"/>
</dbReference>
<dbReference type="RefSeq" id="WP_318107394.1">
    <property type="nucleotide sequence ID" value="NZ_CP137573.1"/>
</dbReference>